<gene>
    <name evidence="1" type="ORF">HNQ59_003941</name>
</gene>
<evidence type="ECO:0000313" key="2">
    <source>
        <dbReference type="Proteomes" id="UP000575898"/>
    </source>
</evidence>
<dbReference type="AlphaFoldDB" id="A0A840MWB7"/>
<keyword evidence="2" id="KW-1185">Reference proteome</keyword>
<dbReference type="InterPro" id="IPR023346">
    <property type="entry name" value="Lysozyme-like_dom_sf"/>
</dbReference>
<dbReference type="SUPFAM" id="SSF53955">
    <property type="entry name" value="Lysozyme-like"/>
    <property type="match status" value="1"/>
</dbReference>
<proteinExistence type="predicted"/>
<dbReference type="EMBL" id="JACHHY010000058">
    <property type="protein sequence ID" value="MBB5020616.1"/>
    <property type="molecule type" value="Genomic_DNA"/>
</dbReference>
<sequence>HFKQRTDKVDGGPLLQAILAAIERQDQADGVLSLRDQQKAQTVPWLADRLSRLIVGYESEWHWDSGKWDELDSLMGEGLPDWQAEKTRIKRLAFWDEVSSIAGFPTGPKAFHLHPGGLVGNFALTMGRVTLRMLLEVFDTAKNHEFIRAIADELNQNLESYKLNTPLRISHFFAQVLQEVGRNCRVVEIFDYPPAGLINTFGYFSKNKKEAEMYGRTADHPADQEAIANRAYSNRNGHGGPETGDGWKYRGRGLKMLTWRANYDDFRDKYPLIWSGESIDAVQNPDLLLEPKYALRSAVFFWLRYNLFNIADKGSSDECVDSITAVINKGTDSYEARRSNFQKIWSKGIFNDI</sequence>
<dbReference type="Proteomes" id="UP000575898">
    <property type="component" value="Unassembled WGS sequence"/>
</dbReference>
<name>A0A840MWB7_9PROT</name>
<dbReference type="RefSeq" id="WP_425491412.1">
    <property type="nucleotide sequence ID" value="NZ_JACHHY010000058.1"/>
</dbReference>
<reference evidence="1 2" key="1">
    <citation type="submission" date="2020-08" db="EMBL/GenBank/DDBJ databases">
        <title>Genomic Encyclopedia of Type Strains, Phase IV (KMG-IV): sequencing the most valuable type-strain genomes for metagenomic binning, comparative biology and taxonomic classification.</title>
        <authorList>
            <person name="Goeker M."/>
        </authorList>
    </citation>
    <scope>NUCLEOTIDE SEQUENCE [LARGE SCALE GENOMIC DNA]</scope>
    <source>
        <strain evidence="1 2">DSM 27165</strain>
    </source>
</reference>
<feature type="non-terminal residue" evidence="1">
    <location>
        <position position="1"/>
    </location>
</feature>
<evidence type="ECO:0000313" key="1">
    <source>
        <dbReference type="EMBL" id="MBB5020616.1"/>
    </source>
</evidence>
<dbReference type="Gene3D" id="1.10.530.10">
    <property type="match status" value="1"/>
</dbReference>
<protein>
    <submittedName>
        <fullName evidence="1">Putative chitinase</fullName>
    </submittedName>
</protein>
<organism evidence="1 2">
    <name type="scientific">Chitinivorax tropicus</name>
    <dbReference type="NCBI Taxonomy" id="714531"/>
    <lineage>
        <taxon>Bacteria</taxon>
        <taxon>Pseudomonadati</taxon>
        <taxon>Pseudomonadota</taxon>
        <taxon>Betaproteobacteria</taxon>
        <taxon>Chitinivorax</taxon>
    </lineage>
</organism>
<accession>A0A840MWB7</accession>
<comment type="caution">
    <text evidence="1">The sequence shown here is derived from an EMBL/GenBank/DDBJ whole genome shotgun (WGS) entry which is preliminary data.</text>
</comment>